<dbReference type="EMBL" id="MK072244">
    <property type="protein sequence ID" value="AYV80552.1"/>
    <property type="molecule type" value="Genomic_DNA"/>
</dbReference>
<organism evidence="1">
    <name type="scientific">Harvfovirus sp</name>
    <dbReference type="NCBI Taxonomy" id="2487768"/>
    <lineage>
        <taxon>Viruses</taxon>
        <taxon>Varidnaviria</taxon>
        <taxon>Bamfordvirae</taxon>
        <taxon>Nucleocytoviricota</taxon>
        <taxon>Megaviricetes</taxon>
        <taxon>Imitervirales</taxon>
        <taxon>Mimiviridae</taxon>
        <taxon>Klosneuvirinae</taxon>
    </lineage>
</organism>
<protein>
    <submittedName>
        <fullName evidence="1">Uncharacterized protein</fullName>
    </submittedName>
</protein>
<evidence type="ECO:0000313" key="1">
    <source>
        <dbReference type="EMBL" id="AYV80552.1"/>
    </source>
</evidence>
<gene>
    <name evidence="1" type="ORF">Harvfovirus2_82</name>
</gene>
<accession>A0A3G5A073</accession>
<name>A0A3G5A073_9VIRU</name>
<reference evidence="1" key="1">
    <citation type="submission" date="2018-10" db="EMBL/GenBank/DDBJ databases">
        <title>Hidden diversity of soil giant viruses.</title>
        <authorList>
            <person name="Schulz F."/>
            <person name="Alteio L."/>
            <person name="Goudeau D."/>
            <person name="Ryan E.M."/>
            <person name="Malmstrom R.R."/>
            <person name="Blanchard J."/>
            <person name="Woyke T."/>
        </authorList>
    </citation>
    <scope>NUCLEOTIDE SEQUENCE</scope>
    <source>
        <strain evidence="1">HAV1</strain>
    </source>
</reference>
<proteinExistence type="predicted"/>
<sequence>MRSPPAKISFHKMITNKTTIGQAALIYYYKKVAPCPLCVAFGIVLLQSVCGVTSYIDRHPSVIRRHSQSFLMETRCAHRPPKYLSTK</sequence>